<evidence type="ECO:0000313" key="3">
    <source>
        <dbReference type="Proteomes" id="UP000195455"/>
    </source>
</evidence>
<dbReference type="Proteomes" id="UP000195455">
    <property type="component" value="Unassembled WGS sequence"/>
</dbReference>
<feature type="domain" description="Antitoxin SocA-like Panacea" evidence="1">
    <location>
        <begin position="24"/>
        <end position="117"/>
    </location>
</feature>
<proteinExistence type="predicted"/>
<dbReference type="AlphaFoldDB" id="A0A1Y3TT58"/>
<reference evidence="3" key="1">
    <citation type="submission" date="2017-04" db="EMBL/GenBank/DDBJ databases">
        <title>Function of individual gut microbiota members based on whole genome sequencing of pure cultures obtained from chicken caecum.</title>
        <authorList>
            <person name="Medvecky M."/>
            <person name="Cejkova D."/>
            <person name="Polansky O."/>
            <person name="Karasova D."/>
            <person name="Kubasova T."/>
            <person name="Cizek A."/>
            <person name="Rychlik I."/>
        </authorList>
    </citation>
    <scope>NUCLEOTIDE SEQUENCE [LARGE SCALE GENOMIC DNA]</scope>
    <source>
        <strain evidence="3">An75</strain>
    </source>
</reference>
<dbReference type="RefSeq" id="WP_087990225.1">
    <property type="nucleotide sequence ID" value="NZ_JBKYBB010000006.1"/>
</dbReference>
<dbReference type="InterPro" id="IPR025272">
    <property type="entry name" value="SocA_Panacea"/>
</dbReference>
<organism evidence="2 3">
    <name type="scientific">Anaerotignum lactatifermentans</name>
    <dbReference type="NCBI Taxonomy" id="160404"/>
    <lineage>
        <taxon>Bacteria</taxon>
        <taxon>Bacillati</taxon>
        <taxon>Bacillota</taxon>
        <taxon>Clostridia</taxon>
        <taxon>Lachnospirales</taxon>
        <taxon>Anaerotignaceae</taxon>
        <taxon>Anaerotignum</taxon>
    </lineage>
</organism>
<evidence type="ECO:0000313" key="2">
    <source>
        <dbReference type="EMBL" id="OUN39751.1"/>
    </source>
</evidence>
<dbReference type="Pfam" id="PF13274">
    <property type="entry name" value="SocA_Panacea"/>
    <property type="match status" value="1"/>
</dbReference>
<dbReference type="EMBL" id="NFHM01000037">
    <property type="protein sequence ID" value="OUN39751.1"/>
    <property type="molecule type" value="Genomic_DNA"/>
</dbReference>
<evidence type="ECO:0000259" key="1">
    <source>
        <dbReference type="Pfam" id="PF13274"/>
    </source>
</evidence>
<gene>
    <name evidence="2" type="ORF">B5G26_14950</name>
</gene>
<name>A0A1Y3TT58_9FIRM</name>
<protein>
    <recommendedName>
        <fullName evidence="1">Antitoxin SocA-like Panacea domain-containing protein</fullName>
    </recommendedName>
</protein>
<accession>A0A1Y3TT58</accession>
<sequence>MKPLALIAYILNMMNGEIHGRIQLQKLIYFCKTYGTTVDANYRLYIYGPYSQQVADSLQDGVMDDIFHESKGLISKGTEFDEYFTNLSEKNPLCPEQQEILTDVLNTFGNMPSEQLEILATTFFIYRQQKSLFGTEEQEIIIDKVRRAKSSRFTEEQIISSYSKMKELCFPLMKKYLNV</sequence>
<comment type="caution">
    <text evidence="2">The sequence shown here is derived from an EMBL/GenBank/DDBJ whole genome shotgun (WGS) entry which is preliminary data.</text>
</comment>